<dbReference type="PANTHER" id="PTHR42990:SF1">
    <property type="entry name" value="AAA+ ATPASE DOMAIN-CONTAINING PROTEIN"/>
    <property type="match status" value="1"/>
</dbReference>
<keyword evidence="3" id="KW-1185">Reference proteome</keyword>
<comment type="caution">
    <text evidence="2">The sequence shown here is derived from an EMBL/GenBank/DDBJ whole genome shotgun (WGS) entry which is preliminary data.</text>
</comment>
<dbReference type="InterPro" id="IPR027417">
    <property type="entry name" value="P-loop_NTPase"/>
</dbReference>
<dbReference type="PATRIC" id="fig|1286635.3.peg.350"/>
<keyword evidence="2" id="KW-0456">Lyase</keyword>
<accession>S0G7J5</accession>
<proteinExistence type="predicted"/>
<dbReference type="Proteomes" id="UP000014216">
    <property type="component" value="Unassembled WGS sequence"/>
</dbReference>
<dbReference type="AlphaFoldDB" id="S0G7J5"/>
<dbReference type="SUPFAM" id="SSF52540">
    <property type="entry name" value="P-loop containing nucleoside triphosphate hydrolases"/>
    <property type="match status" value="1"/>
</dbReference>
<evidence type="ECO:0000259" key="1">
    <source>
        <dbReference type="Pfam" id="PF13173"/>
    </source>
</evidence>
<name>S0G7J5_9BACT</name>
<gene>
    <name evidence="2" type="primary">aroD</name>
    <name evidence="2" type="ORF">Dpo_1c03310</name>
</gene>
<dbReference type="InterPro" id="IPR041682">
    <property type="entry name" value="AAA_14"/>
</dbReference>
<protein>
    <submittedName>
        <fullName evidence="2">3-dehydroquinate dehydratase AroD</fullName>
        <ecNumber evidence="2">4.2.1.10</ecNumber>
    </submittedName>
</protein>
<organism evidence="2 3">
    <name type="scientific">Desulfotignum phosphitoxidans DSM 13687</name>
    <dbReference type="NCBI Taxonomy" id="1286635"/>
    <lineage>
        <taxon>Bacteria</taxon>
        <taxon>Pseudomonadati</taxon>
        <taxon>Thermodesulfobacteriota</taxon>
        <taxon>Desulfobacteria</taxon>
        <taxon>Desulfobacterales</taxon>
        <taxon>Desulfobacteraceae</taxon>
        <taxon>Desulfotignum</taxon>
    </lineage>
</organism>
<dbReference type="GO" id="GO:0003855">
    <property type="term" value="F:3-dehydroquinate dehydratase activity"/>
    <property type="evidence" value="ECO:0007669"/>
    <property type="project" value="UniProtKB-EC"/>
</dbReference>
<evidence type="ECO:0000313" key="2">
    <source>
        <dbReference type="EMBL" id="EMS81192.1"/>
    </source>
</evidence>
<reference evidence="2 3" key="1">
    <citation type="journal article" date="2013" name="Genome Announc.">
        <title>Draft Genome Sequence of Desulfotignum phosphitoxidans DSM 13687 Strain FiPS-3.</title>
        <authorList>
            <person name="Poehlein A."/>
            <person name="Daniel R."/>
            <person name="Simeonova D.D."/>
        </authorList>
    </citation>
    <scope>NUCLEOTIDE SEQUENCE [LARGE SCALE GENOMIC DNA]</scope>
    <source>
        <strain evidence="2 3">DSM 13687</strain>
    </source>
</reference>
<feature type="domain" description="AAA" evidence="1">
    <location>
        <begin position="32"/>
        <end position="157"/>
    </location>
</feature>
<dbReference type="EMBL" id="APJX01000001">
    <property type="protein sequence ID" value="EMS81192.1"/>
    <property type="molecule type" value="Genomic_DNA"/>
</dbReference>
<sequence>MIDTLVHHHRTILRSANRPFKRYFLSKHRLENRFSIISGQRGVGKTTAMIQYIHSFTDDDILNTAALYVPVDHFLMVGRSLYETAQEFVEYGGQLLCLDEIHKYPGWSGELKSMYDSFPDLKLIVSGSSALGILKGSHDLSRRAVTYQMTGLSLREFIALKYQINLPAIDMADILENHDRHSLEITGKLEDQGLKILPVFEQYLRYGYFPYFLEHPEEYTYFCTLEQGLHTTIESDLPAIHPGLSGAGIQKLKRLLAAIARSAPFTPDMKRLKQIIDIGDERTLKTYLVHLDAGKAITCLQKANKSIRGLEKPEKIYLNNPNQAFAICDPQQVNPGTLRELFFICMVRENHPVTIPSNGDFQVDGTHIFEVGGKGKTFKQIKDLPDSYLAVDGIEHGMGARIPLWLFGFLY</sequence>
<dbReference type="Pfam" id="PF13173">
    <property type="entry name" value="AAA_14"/>
    <property type="match status" value="1"/>
</dbReference>
<evidence type="ECO:0000313" key="3">
    <source>
        <dbReference type="Proteomes" id="UP000014216"/>
    </source>
</evidence>
<dbReference type="EC" id="4.2.1.10" evidence="2"/>
<dbReference type="PANTHER" id="PTHR42990">
    <property type="entry name" value="ATPASE"/>
    <property type="match status" value="1"/>
</dbReference>